<evidence type="ECO:0000313" key="2">
    <source>
        <dbReference type="Proteomes" id="UP001431783"/>
    </source>
</evidence>
<evidence type="ECO:0000313" key="1">
    <source>
        <dbReference type="EMBL" id="KAK9881325.1"/>
    </source>
</evidence>
<name>A0AAW1UJP9_9CUCU</name>
<dbReference type="Proteomes" id="UP001431783">
    <property type="component" value="Unassembled WGS sequence"/>
</dbReference>
<reference evidence="1 2" key="1">
    <citation type="submission" date="2023-03" db="EMBL/GenBank/DDBJ databases">
        <title>Genome insight into feeding habits of ladybird beetles.</title>
        <authorList>
            <person name="Li H.-S."/>
            <person name="Huang Y.-H."/>
            <person name="Pang H."/>
        </authorList>
    </citation>
    <scope>NUCLEOTIDE SEQUENCE [LARGE SCALE GENOMIC DNA]</scope>
    <source>
        <strain evidence="1">SYSU_2023b</strain>
        <tissue evidence="1">Whole body</tissue>
    </source>
</reference>
<protein>
    <submittedName>
        <fullName evidence="1">Uncharacterized protein</fullName>
    </submittedName>
</protein>
<gene>
    <name evidence="1" type="ORF">WA026_015451</name>
</gene>
<dbReference type="EMBL" id="JARQZJ010000068">
    <property type="protein sequence ID" value="KAK9881325.1"/>
    <property type="molecule type" value="Genomic_DNA"/>
</dbReference>
<proteinExistence type="predicted"/>
<organism evidence="1 2">
    <name type="scientific">Henosepilachna vigintioctopunctata</name>
    <dbReference type="NCBI Taxonomy" id="420089"/>
    <lineage>
        <taxon>Eukaryota</taxon>
        <taxon>Metazoa</taxon>
        <taxon>Ecdysozoa</taxon>
        <taxon>Arthropoda</taxon>
        <taxon>Hexapoda</taxon>
        <taxon>Insecta</taxon>
        <taxon>Pterygota</taxon>
        <taxon>Neoptera</taxon>
        <taxon>Endopterygota</taxon>
        <taxon>Coleoptera</taxon>
        <taxon>Polyphaga</taxon>
        <taxon>Cucujiformia</taxon>
        <taxon>Coccinelloidea</taxon>
        <taxon>Coccinellidae</taxon>
        <taxon>Epilachninae</taxon>
        <taxon>Epilachnini</taxon>
        <taxon>Henosepilachna</taxon>
    </lineage>
</organism>
<comment type="caution">
    <text evidence="1">The sequence shown here is derived from an EMBL/GenBank/DDBJ whole genome shotgun (WGS) entry which is preliminary data.</text>
</comment>
<sequence>MSENVGNHINFVNFVHDASSENSSPNLEVQLRIVGLENEVKIADIRLECAPEIVSNLQTVIDYRETIMEMKNVNISHSSQLSVGGRNCDVAVVVHYFIINFSAINSKLEFQQNNKKQ</sequence>
<accession>A0AAW1UJP9</accession>
<dbReference type="AlphaFoldDB" id="A0AAW1UJP9"/>
<keyword evidence="2" id="KW-1185">Reference proteome</keyword>